<dbReference type="PANTHER" id="PTHR22916:SF3">
    <property type="entry name" value="UDP-GLCNAC:BETAGAL BETA-1,3-N-ACETYLGLUCOSAMINYLTRANSFERASE-LIKE PROTEIN 1"/>
    <property type="match status" value="1"/>
</dbReference>
<sequence>MKVSICIPAYKHIDFLRRCLNSILEQRFTDYEVVITDDSPDDSLQKLVEEYSDERIKYFKNEKPLGSPLNWNEGIKKAKGEYIKILHHDDWFSSPDSLGKYVKLLDENPNADIAFSASCDLDNHNNSKPHVASSEFISELQNDATIIYTGNRLGAPSVCIFRNKGYLFDPNLIWLVDMDFYMQVIMAKDNTFAFSPEILVNIGISEFQITQQCLAETKVKISEKIYLYKKYSLENKPAKYRKSLLKYMGREKIRRTSDLRDILSDSDFTFSRSDTFLAYIYYARKKIRGLLPR</sequence>
<proteinExistence type="predicted"/>
<evidence type="ECO:0000313" key="2">
    <source>
        <dbReference type="EMBL" id="SBV90579.1"/>
    </source>
</evidence>
<dbReference type="AlphaFoldDB" id="A0A212ITW5"/>
<reference evidence="2" key="1">
    <citation type="submission" date="2016-04" db="EMBL/GenBank/DDBJ databases">
        <authorList>
            <person name="Evans L.H."/>
            <person name="Alamgir A."/>
            <person name="Owens N."/>
            <person name="Weber N.D."/>
            <person name="Virtaneva K."/>
            <person name="Barbian K."/>
            <person name="Babar A."/>
            <person name="Rosenke K."/>
        </authorList>
    </citation>
    <scope>NUCLEOTIDE SEQUENCE</scope>
    <source>
        <strain evidence="2">86-2</strain>
    </source>
</reference>
<dbReference type="GO" id="GO:0016758">
    <property type="term" value="F:hexosyltransferase activity"/>
    <property type="evidence" value="ECO:0007669"/>
    <property type="project" value="UniProtKB-ARBA"/>
</dbReference>
<dbReference type="Gene3D" id="3.90.550.10">
    <property type="entry name" value="Spore Coat Polysaccharide Biosynthesis Protein SpsA, Chain A"/>
    <property type="match status" value="1"/>
</dbReference>
<organism evidence="2">
    <name type="scientific">uncultured Dysgonomonas sp</name>
    <dbReference type="NCBI Taxonomy" id="206096"/>
    <lineage>
        <taxon>Bacteria</taxon>
        <taxon>Pseudomonadati</taxon>
        <taxon>Bacteroidota</taxon>
        <taxon>Bacteroidia</taxon>
        <taxon>Bacteroidales</taxon>
        <taxon>Dysgonomonadaceae</taxon>
        <taxon>Dysgonomonas</taxon>
        <taxon>environmental samples</taxon>
    </lineage>
</organism>
<evidence type="ECO:0000259" key="1">
    <source>
        <dbReference type="Pfam" id="PF00535"/>
    </source>
</evidence>
<dbReference type="InterPro" id="IPR001173">
    <property type="entry name" value="Glyco_trans_2-like"/>
</dbReference>
<feature type="domain" description="Glycosyltransferase 2-like" evidence="1">
    <location>
        <begin position="4"/>
        <end position="164"/>
    </location>
</feature>
<dbReference type="PANTHER" id="PTHR22916">
    <property type="entry name" value="GLYCOSYLTRANSFERASE"/>
    <property type="match status" value="1"/>
</dbReference>
<dbReference type="SUPFAM" id="SSF53448">
    <property type="entry name" value="Nucleotide-diphospho-sugar transferases"/>
    <property type="match status" value="1"/>
</dbReference>
<name>A0A212ITW5_9BACT</name>
<protein>
    <recommendedName>
        <fullName evidence="1">Glycosyltransferase 2-like domain-containing protein</fullName>
    </recommendedName>
</protein>
<dbReference type="RefSeq" id="WP_296945864.1">
    <property type="nucleotide sequence ID" value="NZ_LT599021.1"/>
</dbReference>
<dbReference type="Pfam" id="PF00535">
    <property type="entry name" value="Glycos_transf_2"/>
    <property type="match status" value="1"/>
</dbReference>
<gene>
    <name evidence="2" type="ORF">KL86DYS2_10029</name>
</gene>
<dbReference type="CDD" id="cd00761">
    <property type="entry name" value="Glyco_tranf_GTA_type"/>
    <property type="match status" value="1"/>
</dbReference>
<dbReference type="InterPro" id="IPR029044">
    <property type="entry name" value="Nucleotide-diphossugar_trans"/>
</dbReference>
<accession>A0A212ITW5</accession>
<dbReference type="EMBL" id="FLUL01000001">
    <property type="protein sequence ID" value="SBV90579.1"/>
    <property type="molecule type" value="Genomic_DNA"/>
</dbReference>